<dbReference type="SUPFAM" id="SSF52266">
    <property type="entry name" value="SGNH hydrolase"/>
    <property type="match status" value="1"/>
</dbReference>
<dbReference type="RefSeq" id="WP_160691152.1">
    <property type="nucleotide sequence ID" value="NZ_CP047897.1"/>
</dbReference>
<gene>
    <name evidence="3" type="ORF">GU926_09170</name>
</gene>
<name>A0A6P1NX54_9BACT</name>
<protein>
    <submittedName>
        <fullName evidence="3">Hydrolase</fullName>
    </submittedName>
</protein>
<evidence type="ECO:0000259" key="1">
    <source>
        <dbReference type="Pfam" id="PF14606"/>
    </source>
</evidence>
<proteinExistence type="predicted"/>
<dbReference type="Pfam" id="PF14607">
    <property type="entry name" value="GxDLY"/>
    <property type="match status" value="1"/>
</dbReference>
<feature type="domain" description="SGNH hydrolase-type esterase" evidence="1">
    <location>
        <begin position="193"/>
        <end position="369"/>
    </location>
</feature>
<evidence type="ECO:0000313" key="4">
    <source>
        <dbReference type="Proteomes" id="UP000464214"/>
    </source>
</evidence>
<keyword evidence="3" id="KW-0378">Hydrolase</keyword>
<dbReference type="GO" id="GO:0016788">
    <property type="term" value="F:hydrolase activity, acting on ester bonds"/>
    <property type="evidence" value="ECO:0007669"/>
    <property type="project" value="UniProtKB-ARBA"/>
</dbReference>
<dbReference type="KEGG" id="nib:GU926_09170"/>
<dbReference type="EMBL" id="CP047897">
    <property type="protein sequence ID" value="QHL87600.1"/>
    <property type="molecule type" value="Genomic_DNA"/>
</dbReference>
<reference evidence="3 4" key="1">
    <citation type="submission" date="2020-01" db="EMBL/GenBank/DDBJ databases">
        <authorList>
            <person name="Kim M."/>
        </authorList>
    </citation>
    <scope>NUCLEOTIDE SEQUENCE [LARGE SCALE GENOMIC DNA]</scope>
    <source>
        <strain evidence="3 4">BT10</strain>
    </source>
</reference>
<dbReference type="AlphaFoldDB" id="A0A6P1NX54"/>
<evidence type="ECO:0000313" key="3">
    <source>
        <dbReference type="EMBL" id="QHL87600.1"/>
    </source>
</evidence>
<sequence>MPSKRSNLLPWLMGVLLFIFFATEGKQMRAAQNSPDTIAGDGWEWHAVQEFGVRGLGWPELEETFTRLPAAAKGQVTDEVWKLSQHSAGVHVVFSSNSKKLKVKWSVRGNNSFNHMAPTVVKGVDLYALGAKGWQWVGVGKPTGKKNEAELVVNPVAQDRKFLLYLPLYDGVDSVSIGVEDGATIKRVEKNTQKPIVFYGTSITQGACASRPGMAYPALVGRQLNRETINLGFSGNGKMEPAMGKLLTDLNPALYVIDCLPNLKPEEVLPKTLALVKTLRERNAKAPILLVENIPYAHEWVDLHVAGLVSQKNKRLQEAYAQLKKEGISRLYYLSNKNLVPANGEGTVDGIHLTDLGFTQLSKTMAKEIKTILARAK</sequence>
<accession>A0A6P1NX54</accession>
<dbReference type="Proteomes" id="UP000464214">
    <property type="component" value="Chromosome"/>
</dbReference>
<dbReference type="Pfam" id="PF14606">
    <property type="entry name" value="Lipase_GDSL_3"/>
    <property type="match status" value="1"/>
</dbReference>
<dbReference type="InterPro" id="IPR036514">
    <property type="entry name" value="SGNH_hydro_sf"/>
</dbReference>
<organism evidence="3 4">
    <name type="scientific">Nibribacter ruber</name>
    <dbReference type="NCBI Taxonomy" id="2698458"/>
    <lineage>
        <taxon>Bacteria</taxon>
        <taxon>Pseudomonadati</taxon>
        <taxon>Bacteroidota</taxon>
        <taxon>Cytophagia</taxon>
        <taxon>Cytophagales</taxon>
        <taxon>Hymenobacteraceae</taxon>
        <taxon>Nibribacter</taxon>
    </lineage>
</organism>
<feature type="domain" description="SGNH hydrolase-type esterase N-terminal" evidence="2">
    <location>
        <begin position="44"/>
        <end position="185"/>
    </location>
</feature>
<keyword evidence="4" id="KW-1185">Reference proteome</keyword>
<dbReference type="Gene3D" id="3.40.50.1110">
    <property type="entry name" value="SGNH hydrolase"/>
    <property type="match status" value="1"/>
</dbReference>
<dbReference type="PANTHER" id="PTHR30383">
    <property type="entry name" value="THIOESTERASE 1/PROTEASE 1/LYSOPHOSPHOLIPASE L1"/>
    <property type="match status" value="1"/>
</dbReference>
<evidence type="ECO:0000259" key="2">
    <source>
        <dbReference type="Pfam" id="PF14607"/>
    </source>
</evidence>
<dbReference type="Gene3D" id="2.60.120.260">
    <property type="entry name" value="Galactose-binding domain-like"/>
    <property type="match status" value="1"/>
</dbReference>
<dbReference type="PANTHER" id="PTHR30383:SF29">
    <property type="entry name" value="SGNH HYDROLASE-TYPE ESTERASE DOMAIN-CONTAINING PROTEIN"/>
    <property type="match status" value="1"/>
</dbReference>
<dbReference type="InterPro" id="IPR051532">
    <property type="entry name" value="Ester_Hydrolysis_Enzymes"/>
</dbReference>
<dbReference type="InterPro" id="IPR013830">
    <property type="entry name" value="SGNH_hydro"/>
</dbReference>
<dbReference type="InterPro" id="IPR032740">
    <property type="entry name" value="GxDLY"/>
</dbReference>